<proteinExistence type="predicted"/>
<organism evidence="1 2">
    <name type="scientific">Phytophthora rubi</name>
    <dbReference type="NCBI Taxonomy" id="129364"/>
    <lineage>
        <taxon>Eukaryota</taxon>
        <taxon>Sar</taxon>
        <taxon>Stramenopiles</taxon>
        <taxon>Oomycota</taxon>
        <taxon>Peronosporomycetes</taxon>
        <taxon>Peronosporales</taxon>
        <taxon>Peronosporaceae</taxon>
        <taxon>Phytophthora</taxon>
    </lineage>
</organism>
<keyword evidence="2" id="KW-1185">Reference proteome</keyword>
<sequence length="59" mass="6175">MRGAFQVSAPSQPAVNFTAAQAQDSKLAFSKYSTHPWCHHQAGGGPPFVGNSDNATTAK</sequence>
<name>A0A6A4E5J7_9STRA</name>
<dbReference type="Proteomes" id="UP000434957">
    <property type="component" value="Unassembled WGS sequence"/>
</dbReference>
<gene>
    <name evidence="1" type="ORF">PR003_g17792</name>
</gene>
<reference evidence="1 2" key="1">
    <citation type="submission" date="2018-08" db="EMBL/GenBank/DDBJ databases">
        <title>Genomic investigation of the strawberry pathogen Phytophthora fragariae indicates pathogenicity is determined by transcriptional variation in three key races.</title>
        <authorList>
            <person name="Adams T.M."/>
            <person name="Armitage A.D."/>
            <person name="Sobczyk M.K."/>
            <person name="Bates H.J."/>
            <person name="Dunwell J.M."/>
            <person name="Nellist C.F."/>
            <person name="Harrison R.J."/>
        </authorList>
    </citation>
    <scope>NUCLEOTIDE SEQUENCE [LARGE SCALE GENOMIC DNA]</scope>
    <source>
        <strain evidence="1 2">SCRP333</strain>
    </source>
</reference>
<dbReference type="EMBL" id="QXFT01001380">
    <property type="protein sequence ID" value="KAE9320178.1"/>
    <property type="molecule type" value="Genomic_DNA"/>
</dbReference>
<protein>
    <submittedName>
        <fullName evidence="1">Uncharacterized protein</fullName>
    </submittedName>
</protein>
<evidence type="ECO:0000313" key="1">
    <source>
        <dbReference type="EMBL" id="KAE9320178.1"/>
    </source>
</evidence>
<evidence type="ECO:0000313" key="2">
    <source>
        <dbReference type="Proteomes" id="UP000434957"/>
    </source>
</evidence>
<accession>A0A6A4E5J7</accession>
<comment type="caution">
    <text evidence="1">The sequence shown here is derived from an EMBL/GenBank/DDBJ whole genome shotgun (WGS) entry which is preliminary data.</text>
</comment>
<dbReference type="AlphaFoldDB" id="A0A6A4E5J7"/>